<proteinExistence type="predicted"/>
<keyword evidence="1" id="KW-0732">Signal</keyword>
<sequence length="44" mass="4928">MKLTYSRLILAGLLTFTALSSYASRVVTDQIGRQVTNHGFMPRI</sequence>
<dbReference type="Proteomes" id="UP001362100">
    <property type="component" value="Unassembled WGS sequence"/>
</dbReference>
<evidence type="ECO:0000256" key="1">
    <source>
        <dbReference type="SAM" id="SignalP"/>
    </source>
</evidence>
<dbReference type="EMBL" id="JBBGZW010000002">
    <property type="protein sequence ID" value="MEJ5047477.1"/>
    <property type="molecule type" value="Genomic_DNA"/>
</dbReference>
<gene>
    <name evidence="2" type="ORF">WH298_20035</name>
</gene>
<keyword evidence="3" id="KW-1185">Reference proteome</keyword>
<reference evidence="2 3" key="1">
    <citation type="submission" date="2023-12" db="EMBL/GenBank/DDBJ databases">
        <title>Gut-associated functions are favored during microbiome assembly across C. elegans life.</title>
        <authorList>
            <person name="Zimmermann J."/>
        </authorList>
    </citation>
    <scope>NUCLEOTIDE SEQUENCE [LARGE SCALE GENOMIC DNA]</scope>
    <source>
        <strain evidence="2 3">BIGb0393</strain>
    </source>
</reference>
<accession>A0ABU8PZP1</accession>
<feature type="chain" id="PRO_5045687844" evidence="1">
    <location>
        <begin position="24"/>
        <end position="44"/>
    </location>
</feature>
<comment type="caution">
    <text evidence="2">The sequence shown here is derived from an EMBL/GenBank/DDBJ whole genome shotgun (WGS) entry which is preliminary data.</text>
</comment>
<protein>
    <submittedName>
        <fullName evidence="2">Uncharacterized protein</fullName>
    </submittedName>
</protein>
<dbReference type="RefSeq" id="WP_255438367.1">
    <property type="nucleotide sequence ID" value="NZ_JACAWY010000002.1"/>
</dbReference>
<organism evidence="2 3">
    <name type="scientific">Pantoea nemavictus</name>
    <dbReference type="NCBI Taxonomy" id="2726955"/>
    <lineage>
        <taxon>Bacteria</taxon>
        <taxon>Pseudomonadati</taxon>
        <taxon>Pseudomonadota</taxon>
        <taxon>Gammaproteobacteria</taxon>
        <taxon>Enterobacterales</taxon>
        <taxon>Erwiniaceae</taxon>
        <taxon>Pantoea</taxon>
    </lineage>
</organism>
<name>A0ABU8PZP1_9GAMM</name>
<evidence type="ECO:0000313" key="2">
    <source>
        <dbReference type="EMBL" id="MEJ5047477.1"/>
    </source>
</evidence>
<feature type="signal peptide" evidence="1">
    <location>
        <begin position="1"/>
        <end position="23"/>
    </location>
</feature>
<evidence type="ECO:0000313" key="3">
    <source>
        <dbReference type="Proteomes" id="UP001362100"/>
    </source>
</evidence>